<accession>A0A1I2B3N8</accession>
<gene>
    <name evidence="1" type="ORF">SAMN05216378_3330</name>
</gene>
<dbReference type="AlphaFoldDB" id="A0A1I2B3N8"/>
<protein>
    <submittedName>
        <fullName evidence="1">Uncharacterized protein</fullName>
    </submittedName>
</protein>
<evidence type="ECO:0000313" key="1">
    <source>
        <dbReference type="EMBL" id="SFE49780.1"/>
    </source>
</evidence>
<dbReference type="STRING" id="1045775.SAMN05216378_3330"/>
<dbReference type="RefSeq" id="WP_091187112.1">
    <property type="nucleotide sequence ID" value="NZ_FOMT01000003.1"/>
</dbReference>
<dbReference type="Proteomes" id="UP000198855">
    <property type="component" value="Unassembled WGS sequence"/>
</dbReference>
<organism evidence="1 2">
    <name type="scientific">Paenibacillus catalpae</name>
    <dbReference type="NCBI Taxonomy" id="1045775"/>
    <lineage>
        <taxon>Bacteria</taxon>
        <taxon>Bacillati</taxon>
        <taxon>Bacillota</taxon>
        <taxon>Bacilli</taxon>
        <taxon>Bacillales</taxon>
        <taxon>Paenibacillaceae</taxon>
        <taxon>Paenibacillus</taxon>
    </lineage>
</organism>
<reference evidence="2" key="1">
    <citation type="submission" date="2016-10" db="EMBL/GenBank/DDBJ databases">
        <authorList>
            <person name="Varghese N."/>
            <person name="Submissions S."/>
        </authorList>
    </citation>
    <scope>NUCLEOTIDE SEQUENCE [LARGE SCALE GENOMIC DNA]</scope>
    <source>
        <strain evidence="2">CGMCC 1.10784</strain>
    </source>
</reference>
<evidence type="ECO:0000313" key="2">
    <source>
        <dbReference type="Proteomes" id="UP000198855"/>
    </source>
</evidence>
<keyword evidence="2" id="KW-1185">Reference proteome</keyword>
<dbReference type="OrthoDB" id="2621933at2"/>
<sequence>MSVSSESRKGDRIYVIEGFIAKIVTDNKGHFDLLRSNELDIGDTVVFLDWSLETVGDELEIFIHYVDNNGEELKAKETYFVTEDVWNNLRAYFTSLN</sequence>
<proteinExistence type="predicted"/>
<dbReference type="EMBL" id="FOMT01000003">
    <property type="protein sequence ID" value="SFE49780.1"/>
    <property type="molecule type" value="Genomic_DNA"/>
</dbReference>
<name>A0A1I2B3N8_9BACL</name>